<evidence type="ECO:0008006" key="4">
    <source>
        <dbReference type="Google" id="ProtNLM"/>
    </source>
</evidence>
<feature type="compositionally biased region" description="Basic residues" evidence="1">
    <location>
        <begin position="98"/>
        <end position="115"/>
    </location>
</feature>
<proteinExistence type="predicted"/>
<evidence type="ECO:0000313" key="3">
    <source>
        <dbReference type="Proteomes" id="UP001177670"/>
    </source>
</evidence>
<reference evidence="2" key="1">
    <citation type="submission" date="2021-10" db="EMBL/GenBank/DDBJ databases">
        <title>Melipona bicolor Genome sequencing and assembly.</title>
        <authorList>
            <person name="Araujo N.S."/>
            <person name="Arias M.C."/>
        </authorList>
    </citation>
    <scope>NUCLEOTIDE SEQUENCE</scope>
    <source>
        <strain evidence="2">USP_2M_L1-L4_2017</strain>
        <tissue evidence="2">Whole body</tissue>
    </source>
</reference>
<dbReference type="GO" id="GO:0019005">
    <property type="term" value="C:SCF ubiquitin ligase complex"/>
    <property type="evidence" value="ECO:0007669"/>
    <property type="project" value="TreeGrafter"/>
</dbReference>
<dbReference type="PANTHER" id="PTHR20988:SF2">
    <property type="entry name" value="TRANSMEMBRANE PROTEIN 183A-RELATED"/>
    <property type="match status" value="1"/>
</dbReference>
<dbReference type="EMBL" id="JAHYIQ010000017">
    <property type="protein sequence ID" value="KAK1124841.1"/>
    <property type="molecule type" value="Genomic_DNA"/>
</dbReference>
<dbReference type="Proteomes" id="UP001177670">
    <property type="component" value="Unassembled WGS sequence"/>
</dbReference>
<evidence type="ECO:0000256" key="1">
    <source>
        <dbReference type="SAM" id="MobiDB-lite"/>
    </source>
</evidence>
<name>A0AA40KLP1_9HYME</name>
<evidence type="ECO:0000313" key="2">
    <source>
        <dbReference type="EMBL" id="KAK1124841.1"/>
    </source>
</evidence>
<keyword evidence="3" id="KW-1185">Reference proteome</keyword>
<dbReference type="InterPro" id="IPR026509">
    <property type="entry name" value="TMEM183"/>
</dbReference>
<comment type="caution">
    <text evidence="2">The sequence shown here is derived from an EMBL/GenBank/DDBJ whole genome shotgun (WGS) entry which is preliminary data.</text>
</comment>
<dbReference type="PANTHER" id="PTHR20988">
    <property type="entry name" value="TRANSMEMBRANE PROTEIN 183A-RELATED"/>
    <property type="match status" value="1"/>
</dbReference>
<accession>A0AA40KLP1</accession>
<protein>
    <recommendedName>
        <fullName evidence="4">Transmembrane protein 183B</fullName>
    </recommendedName>
</protein>
<feature type="region of interest" description="Disordered" evidence="1">
    <location>
        <begin position="91"/>
        <end position="125"/>
    </location>
</feature>
<dbReference type="AlphaFoldDB" id="A0AA40KLP1"/>
<organism evidence="2 3">
    <name type="scientific">Melipona bicolor</name>
    <dbReference type="NCBI Taxonomy" id="60889"/>
    <lineage>
        <taxon>Eukaryota</taxon>
        <taxon>Metazoa</taxon>
        <taxon>Ecdysozoa</taxon>
        <taxon>Arthropoda</taxon>
        <taxon>Hexapoda</taxon>
        <taxon>Insecta</taxon>
        <taxon>Pterygota</taxon>
        <taxon>Neoptera</taxon>
        <taxon>Endopterygota</taxon>
        <taxon>Hymenoptera</taxon>
        <taxon>Apocrita</taxon>
        <taxon>Aculeata</taxon>
        <taxon>Apoidea</taxon>
        <taxon>Anthophila</taxon>
        <taxon>Apidae</taxon>
        <taxon>Melipona</taxon>
    </lineage>
</organism>
<dbReference type="GO" id="GO:0031647">
    <property type="term" value="P:regulation of protein stability"/>
    <property type="evidence" value="ECO:0007669"/>
    <property type="project" value="TreeGrafter"/>
</dbReference>
<gene>
    <name evidence="2" type="ORF">K0M31_006197</name>
</gene>
<sequence length="384" mass="44619">MPVLRKKSSKKVNAENGSGNLIGDITIDDFANSSRTHGRFKKAMINVSSEGYLCQYISINLVLCHFYYLLKEATTKKESSWDEMNESFQESLDDSNKSKKHTKGSSTNQRRRKKTNSSEDATQEEEGVDFPLDVWFIISEYIRPEAVGKFAQICRSSYHVVTTGKFWFHLYKTYYRYVPGLPERLQPQCMVRLHGLRACVIRTLHYTYFSLNKKDDDVSYLRQDQPHSLVKRQCCLMWHKEGKLRWYFYFKLKELPKANNKSKLRTKINGKKTDFLEMLEDVAVNSEEGCKILRVTCLKYSMLPPVIGLILQSVSMTLMPGFKDHRLQLGFGTSDVPNTLTNQVILNDVVSYQILDWWHPTYPHQDSITTIQLPESDSWDQSLL</sequence>